<dbReference type="EC" id="2.1.1.-" evidence="5"/>
<feature type="domain" description="Methyltransferase" evidence="6">
    <location>
        <begin position="57"/>
        <end position="189"/>
    </location>
</feature>
<keyword evidence="1 5" id="KW-0963">Cytoplasm</keyword>
<protein>
    <recommendedName>
        <fullName evidence="5">Protein-lysine N-methyltransferase ABMA28_012539</fullName>
        <ecNumber evidence="5">2.1.1.-</ecNumber>
    </recommendedName>
</protein>
<comment type="similarity">
    <text evidence="5">Belongs to the class I-like SAM-binding methyltransferase superfamily. EFM4 family.</text>
</comment>
<dbReference type="GO" id="GO:0032259">
    <property type="term" value="P:methylation"/>
    <property type="evidence" value="ECO:0007669"/>
    <property type="project" value="UniProtKB-KW"/>
</dbReference>
<proteinExistence type="inferred from homology"/>
<evidence type="ECO:0000313" key="7">
    <source>
        <dbReference type="EMBL" id="KAL0808869.1"/>
    </source>
</evidence>
<dbReference type="InterPro" id="IPR026635">
    <property type="entry name" value="Efm4/METTL10"/>
</dbReference>
<reference evidence="7 8" key="1">
    <citation type="submission" date="2024-06" db="EMBL/GenBank/DDBJ databases">
        <title>A chromosome-level genome assembly of beet webworm, Loxostege sticticalis.</title>
        <authorList>
            <person name="Zhang Y."/>
        </authorList>
    </citation>
    <scope>NUCLEOTIDE SEQUENCE [LARGE SCALE GENOMIC DNA]</scope>
    <source>
        <strain evidence="7">AQ028</strain>
        <tissue evidence="7">Male pupae</tissue>
    </source>
</reference>
<dbReference type="PANTHER" id="PTHR12843:SF5">
    <property type="entry name" value="EEF1A LYSINE METHYLTRANSFERASE 2"/>
    <property type="match status" value="1"/>
</dbReference>
<comment type="caution">
    <text evidence="7">The sequence shown here is derived from an EMBL/GenBank/DDBJ whole genome shotgun (WGS) entry which is preliminary data.</text>
</comment>
<keyword evidence="4 5" id="KW-0949">S-adenosyl-L-methionine</keyword>
<dbReference type="InterPro" id="IPR029063">
    <property type="entry name" value="SAM-dependent_MTases_sf"/>
</dbReference>
<evidence type="ECO:0000256" key="4">
    <source>
        <dbReference type="ARBA" id="ARBA00022691"/>
    </source>
</evidence>
<dbReference type="CDD" id="cd02440">
    <property type="entry name" value="AdoMet_MTases"/>
    <property type="match status" value="1"/>
</dbReference>
<accession>A0ABD0S4C2</accession>
<evidence type="ECO:0000256" key="1">
    <source>
        <dbReference type="ARBA" id="ARBA00022490"/>
    </source>
</evidence>
<evidence type="ECO:0000259" key="6">
    <source>
        <dbReference type="Pfam" id="PF13847"/>
    </source>
</evidence>
<dbReference type="Pfam" id="PF13847">
    <property type="entry name" value="Methyltransf_31"/>
    <property type="match status" value="1"/>
</dbReference>
<evidence type="ECO:0000256" key="2">
    <source>
        <dbReference type="ARBA" id="ARBA00022603"/>
    </source>
</evidence>
<comment type="function">
    <text evidence="5">S-adenosyl-L-methionine-dependent protein-lysine N-methyltransferase that methylates elongation factor 1-alpha.</text>
</comment>
<dbReference type="GO" id="GO:0005737">
    <property type="term" value="C:cytoplasm"/>
    <property type="evidence" value="ECO:0007669"/>
    <property type="project" value="UniProtKB-SubCell"/>
</dbReference>
<dbReference type="HAMAP" id="MF_03188">
    <property type="entry name" value="Methyltr_EFM4"/>
    <property type="match status" value="1"/>
</dbReference>
<gene>
    <name evidence="7" type="ORF">ABMA28_012539</name>
</gene>
<comment type="subcellular location">
    <subcellularLocation>
        <location evidence="5">Cytoplasm</location>
    </subcellularLocation>
</comment>
<sequence>MEDTELDSSELGTHSYWQKAYTKEIANFEDHGDPGDVWFGEDSADRVITWICNCGIDRNTPIVDLGCGNGYTLTQLASEGFTNLLGVDYCIEAITLAEKVSKAEFPFINYKLFDITKDSIGALGSKFGLVHDKGTYDAIGLNPDNPKEHRQRYIDQVAEMISEKGLFVITSCNWTEEEIITHFSQDFDVKTVIPTPQFKFGGKVGSVVSSVVFVKK</sequence>
<dbReference type="InterPro" id="IPR025714">
    <property type="entry name" value="Methyltranfer_dom"/>
</dbReference>
<dbReference type="Proteomes" id="UP001549921">
    <property type="component" value="Unassembled WGS sequence"/>
</dbReference>
<dbReference type="EMBL" id="JBEDNZ010000030">
    <property type="protein sequence ID" value="KAL0808869.1"/>
    <property type="molecule type" value="Genomic_DNA"/>
</dbReference>
<organism evidence="7 8">
    <name type="scientific">Loxostege sticticalis</name>
    <name type="common">Beet webworm moth</name>
    <dbReference type="NCBI Taxonomy" id="481309"/>
    <lineage>
        <taxon>Eukaryota</taxon>
        <taxon>Metazoa</taxon>
        <taxon>Ecdysozoa</taxon>
        <taxon>Arthropoda</taxon>
        <taxon>Hexapoda</taxon>
        <taxon>Insecta</taxon>
        <taxon>Pterygota</taxon>
        <taxon>Neoptera</taxon>
        <taxon>Endopterygota</taxon>
        <taxon>Lepidoptera</taxon>
        <taxon>Glossata</taxon>
        <taxon>Ditrysia</taxon>
        <taxon>Pyraloidea</taxon>
        <taxon>Crambidae</taxon>
        <taxon>Pyraustinae</taxon>
        <taxon>Loxostege</taxon>
    </lineage>
</organism>
<keyword evidence="2 5" id="KW-0489">Methyltransferase</keyword>
<dbReference type="GO" id="GO:0016279">
    <property type="term" value="F:protein-lysine N-methyltransferase activity"/>
    <property type="evidence" value="ECO:0007669"/>
    <property type="project" value="UniProtKB-UniRule"/>
</dbReference>
<dbReference type="AlphaFoldDB" id="A0ABD0S4C2"/>
<evidence type="ECO:0000313" key="8">
    <source>
        <dbReference type="Proteomes" id="UP001549921"/>
    </source>
</evidence>
<evidence type="ECO:0000256" key="5">
    <source>
        <dbReference type="HAMAP-Rule" id="MF_03188"/>
    </source>
</evidence>
<keyword evidence="3 5" id="KW-0808">Transferase</keyword>
<dbReference type="PANTHER" id="PTHR12843">
    <property type="entry name" value="PROTEIN-LYSINE N-METHYLTRANSFERASE METTL10"/>
    <property type="match status" value="1"/>
</dbReference>
<evidence type="ECO:0000256" key="3">
    <source>
        <dbReference type="ARBA" id="ARBA00022679"/>
    </source>
</evidence>
<dbReference type="Gene3D" id="3.40.50.150">
    <property type="entry name" value="Vaccinia Virus protein VP39"/>
    <property type="match status" value="1"/>
</dbReference>
<name>A0ABD0S4C2_LOXSC</name>
<dbReference type="SUPFAM" id="SSF53335">
    <property type="entry name" value="S-adenosyl-L-methionine-dependent methyltransferases"/>
    <property type="match status" value="1"/>
</dbReference>